<evidence type="ECO:0000313" key="1">
    <source>
        <dbReference type="EMBL" id="KAH3790119.1"/>
    </source>
</evidence>
<keyword evidence="2" id="KW-1185">Reference proteome</keyword>
<comment type="caution">
    <text evidence="1">The sequence shown here is derived from an EMBL/GenBank/DDBJ whole genome shotgun (WGS) entry which is preliminary data.</text>
</comment>
<dbReference type="EMBL" id="JAIWYP010000008">
    <property type="protein sequence ID" value="KAH3790119.1"/>
    <property type="molecule type" value="Genomic_DNA"/>
</dbReference>
<reference evidence="1" key="1">
    <citation type="journal article" date="2019" name="bioRxiv">
        <title>The Genome of the Zebra Mussel, Dreissena polymorpha: A Resource for Invasive Species Research.</title>
        <authorList>
            <person name="McCartney M.A."/>
            <person name="Auch B."/>
            <person name="Kono T."/>
            <person name="Mallez S."/>
            <person name="Zhang Y."/>
            <person name="Obille A."/>
            <person name="Becker A."/>
            <person name="Abrahante J.E."/>
            <person name="Garbe J."/>
            <person name="Badalamenti J.P."/>
            <person name="Herman A."/>
            <person name="Mangelson H."/>
            <person name="Liachko I."/>
            <person name="Sullivan S."/>
            <person name="Sone E.D."/>
            <person name="Koren S."/>
            <person name="Silverstein K.A.T."/>
            <person name="Beckman K.B."/>
            <person name="Gohl D.M."/>
        </authorList>
    </citation>
    <scope>NUCLEOTIDE SEQUENCE</scope>
    <source>
        <strain evidence="1">Duluth1</strain>
        <tissue evidence="1">Whole animal</tissue>
    </source>
</reference>
<dbReference type="Proteomes" id="UP000828390">
    <property type="component" value="Unassembled WGS sequence"/>
</dbReference>
<protein>
    <submittedName>
        <fullName evidence="1">Uncharacterized protein</fullName>
    </submittedName>
</protein>
<accession>A0A9D4F0E7</accession>
<gene>
    <name evidence="1" type="ORF">DPMN_168314</name>
</gene>
<evidence type="ECO:0000313" key="2">
    <source>
        <dbReference type="Proteomes" id="UP000828390"/>
    </source>
</evidence>
<proteinExistence type="predicted"/>
<organism evidence="1 2">
    <name type="scientific">Dreissena polymorpha</name>
    <name type="common">Zebra mussel</name>
    <name type="synonym">Mytilus polymorpha</name>
    <dbReference type="NCBI Taxonomy" id="45954"/>
    <lineage>
        <taxon>Eukaryota</taxon>
        <taxon>Metazoa</taxon>
        <taxon>Spiralia</taxon>
        <taxon>Lophotrochozoa</taxon>
        <taxon>Mollusca</taxon>
        <taxon>Bivalvia</taxon>
        <taxon>Autobranchia</taxon>
        <taxon>Heteroconchia</taxon>
        <taxon>Euheterodonta</taxon>
        <taxon>Imparidentia</taxon>
        <taxon>Neoheterodontei</taxon>
        <taxon>Myida</taxon>
        <taxon>Dreissenoidea</taxon>
        <taxon>Dreissenidae</taxon>
        <taxon>Dreissena</taxon>
    </lineage>
</organism>
<sequence length="64" mass="6978">MSPTDDKVIMAPITRARFGSGIPTRSRTRTSPARTGRRPCTVNITWRIMVGVTAQTPPGTLQIP</sequence>
<name>A0A9D4F0E7_DREPO</name>
<reference evidence="1" key="2">
    <citation type="submission" date="2020-11" db="EMBL/GenBank/DDBJ databases">
        <authorList>
            <person name="McCartney M.A."/>
            <person name="Auch B."/>
            <person name="Kono T."/>
            <person name="Mallez S."/>
            <person name="Becker A."/>
            <person name="Gohl D.M."/>
            <person name="Silverstein K.A.T."/>
            <person name="Koren S."/>
            <person name="Bechman K.B."/>
            <person name="Herman A."/>
            <person name="Abrahante J.E."/>
            <person name="Garbe J."/>
        </authorList>
    </citation>
    <scope>NUCLEOTIDE SEQUENCE</scope>
    <source>
        <strain evidence="1">Duluth1</strain>
        <tissue evidence="1">Whole animal</tissue>
    </source>
</reference>
<dbReference type="AlphaFoldDB" id="A0A9D4F0E7"/>